<accession>A0A6G1BX70</accession>
<name>A0A6G1BX70_9ORYZ</name>
<gene>
    <name evidence="2" type="ORF">E2562_016739</name>
</gene>
<evidence type="ECO:0000313" key="2">
    <source>
        <dbReference type="EMBL" id="KAF0892452.1"/>
    </source>
</evidence>
<keyword evidence="3" id="KW-1185">Reference proteome</keyword>
<feature type="region of interest" description="Disordered" evidence="1">
    <location>
        <begin position="38"/>
        <end position="59"/>
    </location>
</feature>
<dbReference type="Proteomes" id="UP000479710">
    <property type="component" value="Unassembled WGS sequence"/>
</dbReference>
<dbReference type="EMBL" id="SPHZ02000011">
    <property type="protein sequence ID" value="KAF0892452.1"/>
    <property type="molecule type" value="Genomic_DNA"/>
</dbReference>
<comment type="caution">
    <text evidence="2">The sequence shown here is derived from an EMBL/GenBank/DDBJ whole genome shotgun (WGS) entry which is preliminary data.</text>
</comment>
<evidence type="ECO:0000256" key="1">
    <source>
        <dbReference type="SAM" id="MobiDB-lite"/>
    </source>
</evidence>
<proteinExistence type="predicted"/>
<protein>
    <submittedName>
        <fullName evidence="2">Uncharacterized protein</fullName>
    </submittedName>
</protein>
<reference evidence="2 3" key="1">
    <citation type="submission" date="2019-11" db="EMBL/GenBank/DDBJ databases">
        <title>Whole genome sequence of Oryza granulata.</title>
        <authorList>
            <person name="Li W."/>
        </authorList>
    </citation>
    <scope>NUCLEOTIDE SEQUENCE [LARGE SCALE GENOMIC DNA]</scope>
    <source>
        <strain evidence="3">cv. Menghai</strain>
        <tissue evidence="2">Leaf</tissue>
    </source>
</reference>
<dbReference type="AlphaFoldDB" id="A0A6G1BX70"/>
<sequence>MQICKSPCGVKGGATLVEHQRWWWPSPRRQIAQTDPLLRIGDPEGTKSQRWRGSGGVDL</sequence>
<evidence type="ECO:0000313" key="3">
    <source>
        <dbReference type="Proteomes" id="UP000479710"/>
    </source>
</evidence>
<organism evidence="2 3">
    <name type="scientific">Oryza meyeriana var. granulata</name>
    <dbReference type="NCBI Taxonomy" id="110450"/>
    <lineage>
        <taxon>Eukaryota</taxon>
        <taxon>Viridiplantae</taxon>
        <taxon>Streptophyta</taxon>
        <taxon>Embryophyta</taxon>
        <taxon>Tracheophyta</taxon>
        <taxon>Spermatophyta</taxon>
        <taxon>Magnoliopsida</taxon>
        <taxon>Liliopsida</taxon>
        <taxon>Poales</taxon>
        <taxon>Poaceae</taxon>
        <taxon>BOP clade</taxon>
        <taxon>Oryzoideae</taxon>
        <taxon>Oryzeae</taxon>
        <taxon>Oryzinae</taxon>
        <taxon>Oryza</taxon>
        <taxon>Oryza meyeriana</taxon>
    </lineage>
</organism>